<dbReference type="SUPFAM" id="SSF50494">
    <property type="entry name" value="Trypsin-like serine proteases"/>
    <property type="match status" value="1"/>
</dbReference>
<dbReference type="InterPro" id="IPR009003">
    <property type="entry name" value="Peptidase_S1_PA"/>
</dbReference>
<evidence type="ECO:0000313" key="1">
    <source>
        <dbReference type="EMBL" id="ASM52751.1"/>
    </source>
</evidence>
<dbReference type="Pfam" id="PF13365">
    <property type="entry name" value="Trypsin_2"/>
    <property type="match status" value="1"/>
</dbReference>
<dbReference type="Proteomes" id="UP000198329">
    <property type="component" value="Chromosome I"/>
</dbReference>
<dbReference type="RefSeq" id="WP_089367668.1">
    <property type="nucleotide sequence ID" value="NZ_BJXZ01000038.1"/>
</dbReference>
<dbReference type="PROSITE" id="PS00134">
    <property type="entry name" value="TRYPSIN_HIS"/>
    <property type="match status" value="1"/>
</dbReference>
<dbReference type="GO" id="GO:0004252">
    <property type="term" value="F:serine-type endopeptidase activity"/>
    <property type="evidence" value="ECO:0007669"/>
    <property type="project" value="InterPro"/>
</dbReference>
<reference evidence="1 2" key="1">
    <citation type="submission" date="2015-03" db="EMBL/GenBank/DDBJ databases">
        <authorList>
            <person name="Xie B.-B."/>
            <person name="Rong J.-C."/>
            <person name="Qin Q.-L."/>
            <person name="Zhang Y.-Z."/>
        </authorList>
    </citation>
    <scope>NUCLEOTIDE SEQUENCE [LARGE SCALE GENOMIC DNA]</scope>
    <source>
        <strain evidence="1 2">KMM 661</strain>
    </source>
</reference>
<evidence type="ECO:0000313" key="2">
    <source>
        <dbReference type="Proteomes" id="UP000198329"/>
    </source>
</evidence>
<accession>A0AAC9UH90</accession>
<gene>
    <name evidence="1" type="ORF">PNIG_a0433</name>
</gene>
<proteinExistence type="predicted"/>
<dbReference type="GO" id="GO:0006508">
    <property type="term" value="P:proteolysis"/>
    <property type="evidence" value="ECO:0007669"/>
    <property type="project" value="InterPro"/>
</dbReference>
<dbReference type="Gene3D" id="2.40.10.120">
    <property type="match status" value="1"/>
</dbReference>
<sequence length="1922" mass="217927">MLDAEAKYATCKVNCGGEQGTGTLITNKVVMTAAHCVNSTIDNKFTIEVVFDFNDKPLALEARVIAYSLDLDIALLELDKDCGIRPISLRSTSPVSGSRFFSYGFPANKLTMGHRLEGNLEQVFDNFKLGSDIEISIDAALSLDNYQGFSGAAIICEGACVGVIRVSIEKTMGAISISAVYDFLNEYGIHIKPEETHKKSSHLISREIFIEEFDSFVCSQINKYIFIKGAHGLGKSVFCETYSPSNSTLEKFGAYSFTTKKSSKNAIQLAQPQEFFNWLNIQVSMLITSNPGRKEILDYQKIIDKTGELFIQLAEFYTLKNKVGILFIDGLDEVERQDAETLNKLIGLMPARLPPGLVIVFSAPNYDQFATRLGNRLSNESCISLPPLNHEPVQAFCYQSLREKHSNSKTVNLICERAQGHPLYLHYLIDLANSGTSADEIKSLPLIEGSIRKYYDIIWMQLREDNDAVNLLAIAVRLRWGIPISHFTDILNSHEQAILISTLGRMQHLLLDNSETTIYHSSFSDFIIEKTQLRERDIQLRLAKHCEEMKLRRYCLLNLIYHNLKAKGAEKTHVMELCNQNWVDDCVYNDVEPDTLIDDLHSVLKVATEQGNLVETVRILLLSQRIQFRYNTLLSQSADLTANALISIDKKQEVIKHISRYGHLIVSFDEALSIALKLIDSNNNEEALELLNIVESHLTENLEAVFKSNGLSYKNFLYIYDLQIQQFLLRVRAGHHSSKLAIANFQHHWMNIIDKTSENEEASKLIRSEMFTYMQTASMCLIDRFITISELQKVYSGPLNELAEPIVFSAYYYQMLCEKYGINQNILLLEQAFSDIKTLISEAWNAQMKVHPNVVDSFILNGAPRDIIIALSKDNSSAPAPINFISSDSVFVDEEALNDGMSEWRMKAFIEANFPRPNLVKLHSETWIVGIKSTLQLIAWCDGSARRFKSTGNIASLESVWNILHVDILNQLKFRLSERAEWIDSYGLPEDILPYIYESIIKLVSDIFPEKAYEILSFIEGQFKHQCGIYSEGFRRILSEVLDIFTRSGLNLEAEDKAFDLVELWLKFVIPNLKNRHELVPDLLKIIPLFTKLGATEKAAETYRLVLAYSMGPNWYKEDQLGLSITALKSQNSELTLPSGSVNQIAGLLDAAGGEMTFQRYVRYAKRDFLSALCSRSDYLNAVNYFIKQTYGTIYQMYQDVTHDDIDRVSKLRGTRFPGTALDEQDSVLVIIESLAPNADWQLCWALLESYQFGDSRYITRFAEVYGLLIDKVSEDDKSMSLIIDRLEIICESEFSNKSNCSEFIASIAPFIPEQYKNIFEDKFCELLAVSSTGKFKVQTAEEKKDKVDNIGNQQAEETSDLLYMPGTFGRKDSIDEAATAFSNAERFLRRQNYSEGQKEIISGLNSIQTAGWPIWAGQMSESVVAQSLLLETTNSVTNLIKLYSPLILNERYADNWRIADCLIKWLTSHSSDNEQLELIRVTCEHTKLMVGNINEETAIFSSHDNMKESSNCLVTLLLHAIEHPSWQRREKASDMLIWLSQSFSKFVHLFGAKAFTMDSGAHPDLICGALEQLSSSSPKLWETLSKELDFCFIEKNCKHLGRYSVLVKLARDAASKELESAEEALNTLMTRFDCVGADKDKKNYIELPSWAECISDKWEKLNSLGFLSTGVVTEAESILKVICSSFSANISLELEQLLAEGYYGNVKNPVRWQDKVCFVLQVALQNFRDESDYKKIESIFRKYNPSRLDNLRVKKFKSPALHWLESKKISPMQEDIIFLDYCERVFFQGKLRLVRLTAYLSDKPNEISLPSGRFLSVDKPMLDNTSLLDTCANVSPLPAYFGSFTPAIPTTDFMRNTNSSSSSIKRAWWRSGRLKDTYKGAPSHEGCFLSIKASSLQLPQGFKLIWIFELDHKPVSIISFG</sequence>
<protein>
    <recommendedName>
        <fullName evidence="3">V8-like Glu-specific endopeptidase</fullName>
    </recommendedName>
</protein>
<keyword evidence="2" id="KW-1185">Reference proteome</keyword>
<dbReference type="KEGG" id="png:PNIG_a0433"/>
<dbReference type="InterPro" id="IPR018114">
    <property type="entry name" value="TRYPSIN_HIS"/>
</dbReference>
<dbReference type="GeneID" id="300940425"/>
<evidence type="ECO:0008006" key="3">
    <source>
        <dbReference type="Google" id="ProtNLM"/>
    </source>
</evidence>
<dbReference type="EMBL" id="CP011036">
    <property type="protein sequence ID" value="ASM52751.1"/>
    <property type="molecule type" value="Genomic_DNA"/>
</dbReference>
<dbReference type="InterPro" id="IPR027417">
    <property type="entry name" value="P-loop_NTPase"/>
</dbReference>
<name>A0AAC9UH90_9GAMM</name>
<organism evidence="1 2">
    <name type="scientific">Pseudoalteromonas nigrifaciens</name>
    <dbReference type="NCBI Taxonomy" id="28109"/>
    <lineage>
        <taxon>Bacteria</taxon>
        <taxon>Pseudomonadati</taxon>
        <taxon>Pseudomonadota</taxon>
        <taxon>Gammaproteobacteria</taxon>
        <taxon>Alteromonadales</taxon>
        <taxon>Pseudoalteromonadaceae</taxon>
        <taxon>Pseudoalteromonas</taxon>
    </lineage>
</organism>
<dbReference type="SUPFAM" id="SSF52540">
    <property type="entry name" value="P-loop containing nucleoside triphosphate hydrolases"/>
    <property type="match status" value="1"/>
</dbReference>
<dbReference type="NCBIfam" id="NF041810">
    <property type="entry name" value="Avs1b"/>
    <property type="match status" value="1"/>
</dbReference>